<evidence type="ECO:0000313" key="1">
    <source>
        <dbReference type="Proteomes" id="UP000887579"/>
    </source>
</evidence>
<dbReference type="Proteomes" id="UP000887579">
    <property type="component" value="Unplaced"/>
</dbReference>
<protein>
    <submittedName>
        <fullName evidence="2">Carboxylesterase type B domain-containing protein</fullName>
    </submittedName>
</protein>
<organism evidence="1 2">
    <name type="scientific">Panagrolaimus sp. ES5</name>
    <dbReference type="NCBI Taxonomy" id="591445"/>
    <lineage>
        <taxon>Eukaryota</taxon>
        <taxon>Metazoa</taxon>
        <taxon>Ecdysozoa</taxon>
        <taxon>Nematoda</taxon>
        <taxon>Chromadorea</taxon>
        <taxon>Rhabditida</taxon>
        <taxon>Tylenchina</taxon>
        <taxon>Panagrolaimomorpha</taxon>
        <taxon>Panagrolaimoidea</taxon>
        <taxon>Panagrolaimidae</taxon>
        <taxon>Panagrolaimus</taxon>
    </lineage>
</organism>
<proteinExistence type="predicted"/>
<name>A0AC34G1L3_9BILA</name>
<accession>A0AC34G1L3</accession>
<dbReference type="WBParaSite" id="ES5_v2.g23675.t1">
    <property type="protein sequence ID" value="ES5_v2.g23675.t1"/>
    <property type="gene ID" value="ES5_v2.g23675"/>
</dbReference>
<reference evidence="2" key="1">
    <citation type="submission" date="2022-11" db="UniProtKB">
        <authorList>
            <consortium name="WormBaseParasite"/>
        </authorList>
    </citation>
    <scope>IDENTIFICATION</scope>
</reference>
<evidence type="ECO:0000313" key="2">
    <source>
        <dbReference type="WBParaSite" id="ES5_v2.g23675.t1"/>
    </source>
</evidence>
<sequence length="161" mass="18388">MSDLNFNVPALREANLKAKNKNPTFFYVFDYNVDITDTAPKQARGASHGADIINLFGELYKEIQLNENGRKVQQKFVELIGNFIKNGKPSIGSITVPPITPDNFQYLHINATPTVKKDLWKNRLNFWNHIGQKYGYDLPSGIYIHLNESKKNLQSKSFLKS</sequence>